<protein>
    <recommendedName>
        <fullName evidence="8">Kinesin motor domain-containing protein</fullName>
    </recommendedName>
</protein>
<dbReference type="PROSITE" id="PS00411">
    <property type="entry name" value="KINESIN_MOTOR_1"/>
    <property type="match status" value="1"/>
</dbReference>
<keyword evidence="3 6" id="KW-0067">ATP-binding</keyword>
<dbReference type="InterPro" id="IPR036961">
    <property type="entry name" value="Kinesin_motor_dom_sf"/>
</dbReference>
<evidence type="ECO:0000313" key="9">
    <source>
        <dbReference type="EMBL" id="KAJ0199102.1"/>
    </source>
</evidence>
<comment type="similarity">
    <text evidence="1">Belongs to the TRAFAC class myosin-kinesin ATPase superfamily. Kinesin family. KIN-7 subfamily.</text>
</comment>
<dbReference type="SUPFAM" id="SSF52540">
    <property type="entry name" value="P-loop containing nucleoside triphosphate hydrolases"/>
    <property type="match status" value="1"/>
</dbReference>
<dbReference type="GO" id="GO:0005524">
    <property type="term" value="F:ATP binding"/>
    <property type="evidence" value="ECO:0007669"/>
    <property type="project" value="UniProtKB-UniRule"/>
</dbReference>
<evidence type="ECO:0000259" key="8">
    <source>
        <dbReference type="PROSITE" id="PS50067"/>
    </source>
</evidence>
<organism evidence="9 10">
    <name type="scientific">Lactuca sativa</name>
    <name type="common">Garden lettuce</name>
    <dbReference type="NCBI Taxonomy" id="4236"/>
    <lineage>
        <taxon>Eukaryota</taxon>
        <taxon>Viridiplantae</taxon>
        <taxon>Streptophyta</taxon>
        <taxon>Embryophyta</taxon>
        <taxon>Tracheophyta</taxon>
        <taxon>Spermatophyta</taxon>
        <taxon>Magnoliopsida</taxon>
        <taxon>eudicotyledons</taxon>
        <taxon>Gunneridae</taxon>
        <taxon>Pentapetalae</taxon>
        <taxon>asterids</taxon>
        <taxon>campanulids</taxon>
        <taxon>Asterales</taxon>
        <taxon>Asteraceae</taxon>
        <taxon>Cichorioideae</taxon>
        <taxon>Cichorieae</taxon>
        <taxon>Lactucinae</taxon>
        <taxon>Lactuca</taxon>
    </lineage>
</organism>
<dbReference type="GO" id="GO:0003777">
    <property type="term" value="F:microtubule motor activity"/>
    <property type="evidence" value="ECO:0007669"/>
    <property type="project" value="InterPro"/>
</dbReference>
<dbReference type="GO" id="GO:1901987">
    <property type="term" value="P:regulation of cell cycle phase transition"/>
    <property type="evidence" value="ECO:0007669"/>
    <property type="project" value="UniProtKB-ARBA"/>
</dbReference>
<dbReference type="CDD" id="cd01374">
    <property type="entry name" value="KISc_CENP_E"/>
    <property type="match status" value="1"/>
</dbReference>
<evidence type="ECO:0000256" key="5">
    <source>
        <dbReference type="ARBA" id="ARBA00023175"/>
    </source>
</evidence>
<dbReference type="FunFam" id="3.40.850.10:FF:000026">
    <property type="entry name" value="Centromere-associated protein E"/>
    <property type="match status" value="1"/>
</dbReference>
<dbReference type="SMART" id="SM00129">
    <property type="entry name" value="KISc"/>
    <property type="match status" value="1"/>
</dbReference>
<dbReference type="InterPro" id="IPR019821">
    <property type="entry name" value="Kinesin_motor_CS"/>
</dbReference>
<dbReference type="Proteomes" id="UP000235145">
    <property type="component" value="Unassembled WGS sequence"/>
</dbReference>
<feature type="binding site" evidence="6">
    <location>
        <begin position="78"/>
        <end position="85"/>
    </location>
    <ligand>
        <name>ATP</name>
        <dbReference type="ChEBI" id="CHEBI:30616"/>
    </ligand>
</feature>
<dbReference type="InterPro" id="IPR027417">
    <property type="entry name" value="P-loop_NTPase"/>
</dbReference>
<dbReference type="GO" id="GO:0008608">
    <property type="term" value="P:attachment of spindle microtubules to kinetochore"/>
    <property type="evidence" value="ECO:0007669"/>
    <property type="project" value="UniProtKB-ARBA"/>
</dbReference>
<dbReference type="GO" id="GO:0140694">
    <property type="term" value="P:membraneless organelle assembly"/>
    <property type="evidence" value="ECO:0007669"/>
    <property type="project" value="UniProtKB-ARBA"/>
</dbReference>
<evidence type="ECO:0000256" key="4">
    <source>
        <dbReference type="ARBA" id="ARBA00023054"/>
    </source>
</evidence>
<feature type="coiled-coil region" evidence="7">
    <location>
        <begin position="332"/>
        <end position="400"/>
    </location>
</feature>
<dbReference type="InterPro" id="IPR001752">
    <property type="entry name" value="Kinesin_motor_dom"/>
</dbReference>
<evidence type="ECO:0000313" key="10">
    <source>
        <dbReference type="Proteomes" id="UP000235145"/>
    </source>
</evidence>
<evidence type="ECO:0000256" key="3">
    <source>
        <dbReference type="ARBA" id="ARBA00022840"/>
    </source>
</evidence>
<dbReference type="InterPro" id="IPR027640">
    <property type="entry name" value="Kinesin-like_fam"/>
</dbReference>
<accession>A0A9R1V2W1</accession>
<dbReference type="GO" id="GO:0042327">
    <property type="term" value="P:positive regulation of phosphorylation"/>
    <property type="evidence" value="ECO:0007669"/>
    <property type="project" value="UniProtKB-ARBA"/>
</dbReference>
<dbReference type="GO" id="GO:0000226">
    <property type="term" value="P:microtubule cytoskeleton organization"/>
    <property type="evidence" value="ECO:0007669"/>
    <property type="project" value="UniProtKB-ARBA"/>
</dbReference>
<dbReference type="GO" id="GO:0000779">
    <property type="term" value="C:condensed chromosome, centromeric region"/>
    <property type="evidence" value="ECO:0007669"/>
    <property type="project" value="UniProtKB-ARBA"/>
</dbReference>
<gene>
    <name evidence="9" type="ORF">LSAT_V11C600328510</name>
</gene>
<dbReference type="PANTHER" id="PTHR47968">
    <property type="entry name" value="CENTROMERE PROTEIN E"/>
    <property type="match status" value="1"/>
</dbReference>
<evidence type="ECO:0000256" key="1">
    <source>
        <dbReference type="ARBA" id="ARBA00007310"/>
    </source>
</evidence>
<dbReference type="EMBL" id="NBSK02000006">
    <property type="protein sequence ID" value="KAJ0199102.1"/>
    <property type="molecule type" value="Genomic_DNA"/>
</dbReference>
<feature type="coiled-coil region" evidence="7">
    <location>
        <begin position="1197"/>
        <end position="1453"/>
    </location>
</feature>
<dbReference type="GO" id="GO:0043515">
    <property type="term" value="F:kinetochore binding"/>
    <property type="evidence" value="ECO:0007669"/>
    <property type="project" value="UniProtKB-ARBA"/>
</dbReference>
<dbReference type="PANTHER" id="PTHR47968:SF75">
    <property type="entry name" value="CENTROMERE-ASSOCIATED PROTEIN E"/>
    <property type="match status" value="1"/>
</dbReference>
<proteinExistence type="inferred from homology"/>
<feature type="domain" description="Kinesin motor" evidence="8">
    <location>
        <begin position="3"/>
        <end position="326"/>
    </location>
</feature>
<dbReference type="GO" id="GO:0008017">
    <property type="term" value="F:microtubule binding"/>
    <property type="evidence" value="ECO:0007669"/>
    <property type="project" value="InterPro"/>
</dbReference>
<feature type="coiled-coil region" evidence="7">
    <location>
        <begin position="1034"/>
        <end position="1161"/>
    </location>
</feature>
<keyword evidence="5 6" id="KW-0505">Motor protein</keyword>
<evidence type="ECO:0000256" key="6">
    <source>
        <dbReference type="PROSITE-ProRule" id="PRU00283"/>
    </source>
</evidence>
<keyword evidence="4 7" id="KW-0175">Coiled coil</keyword>
<evidence type="ECO:0000256" key="7">
    <source>
        <dbReference type="SAM" id="Coils"/>
    </source>
</evidence>
<evidence type="ECO:0000256" key="2">
    <source>
        <dbReference type="ARBA" id="ARBA00022741"/>
    </source>
</evidence>
<name>A0A9R1V2W1_LACSA</name>
<sequence length="1525" mass="174517">MERINVAVRARPLSSEDAKSSPWRISGNSILFANPTTKFEFDRIFSEDCRTVDVYESRTKAIVSAAIGGFNGTVFAYGQTNSGKTHTMRGSSVEPGVIPLAVHDLFDKIQQETDREFLLRMSYMEIYNEEINDLLAPEHRRLQIHESIERGIFVAGLKEEIVTSPKQVLEFMDFGEAHRHIGETNMNLHSSRSHTIFRMIIESRDKVEDELSESSCDAVRVSVLNLVDLAGSERAAKTGAEGVRLKEGSHINKSLMTLGTVIKKLSEGAESQGGHVPYRDSKLTRILQPALGGNANTAIICNITLAQIHADETKSSLQFASRALRVTNCVHVNEILTDAALLKRQKKEIEELRAKLQGSHSEHLGDEILNLRNTLLQSELERERIALELEEEKKAQAERDKMLQVQAKKIQNLSSMVISSSRDEVPYYHKKEKRRDTWCPGKLPKKMMNELPSTIPTQASAMKPVVRSERERGPLLPFEELVNDNTSNACNQERDRKSVSFCDFGLPDQRSLMHVTSRKKASNRKKSLPMVSFYCESYWYPTTYKGFTILTQCKICFQESVELTEVKAEYEKLLMEFEAERTTNEIQIDYLTRRLADALDNEHKIKYTSDTDKSSMEIEAILVIKQLQEKISVLEMEKEKASSLENLDPVVDLETEKDKDAIDKYEKLYKELLVAQEEAHLAHQQLTSSMDEDSEALAKLSTNIQEITFEIQQSKALFESEHFQNHSALSDLIAEVRSFSSHDFAQIKRLLGDYEKVHSCMKAKVDELECEKISVLEMEKASSLQNLDSVVELEKQKDKYEELYMELLAAKEDANYAHQQLTSLMDEDSEALAKISTNIQEITFEIQHSKPLVESISISITSMMDEHLQSCSALSDLISDIGSFSSHDITQIKRLLGDYEKLHSCMKLKIAELEHEKMENLDSDKYASNKHEEVYMELLASQEDTKLAHQQLTLSMDEDSEALTKLSTNIEEITFDIQQSKTLVDSITSMMDEHLQSCNTLIDDVRSFSSHDFTQMKTLLCDYEKLHSCMKAKVEELEHEKLLMCNQSEDLQKRLEEACLSGENSSQALTELSERYETETNELITEIRTLENEIGHLSTSVLAKEKESMRKDLEKTKAKLKETESKLRNTIQEKTKLEGEKASAEREIKRLHSQKMILERDMNKRESRRDSVLDRSSNIFEPRKGKGLVNHVDQEEYRKLEVLAFDMERTIVSLEEQLATANDESQQAVIRSESLVQEVEELSDKLEYSNSELERFEEMVSSLRANLEEAAIKNQNADSSISMLMEEKEEMAMQLTDALLAIEEERAIWSTTQKASIEAIESKSKSYNAEIALLTDKMSEVRNELEACRETYNIINEKLAVSEEKVEVEKSCSMEKSLEIDRLKNDLILLDDQKKTSEDKLLNQIVEITKERKELVAQIEEQQLLMETCNDKLLNAKAKVEELTMKLSTLEAKTHSGNIEKAKLRMRLNGAQTRLDGMRVRCKEEMEEKEFMNKKFEEATNKLKEQLVCCRTENMNLKKHLLLKE</sequence>
<dbReference type="Gene3D" id="3.40.850.10">
    <property type="entry name" value="Kinesin motor domain"/>
    <property type="match status" value="1"/>
</dbReference>
<dbReference type="PROSITE" id="PS50067">
    <property type="entry name" value="KINESIN_MOTOR_2"/>
    <property type="match status" value="1"/>
</dbReference>
<reference evidence="9 10" key="1">
    <citation type="journal article" date="2017" name="Nat. Commun.">
        <title>Genome assembly with in vitro proximity ligation data and whole-genome triplication in lettuce.</title>
        <authorList>
            <person name="Reyes-Chin-Wo S."/>
            <person name="Wang Z."/>
            <person name="Yang X."/>
            <person name="Kozik A."/>
            <person name="Arikit S."/>
            <person name="Song C."/>
            <person name="Xia L."/>
            <person name="Froenicke L."/>
            <person name="Lavelle D.O."/>
            <person name="Truco M.J."/>
            <person name="Xia R."/>
            <person name="Zhu S."/>
            <person name="Xu C."/>
            <person name="Xu H."/>
            <person name="Xu X."/>
            <person name="Cox K."/>
            <person name="Korf I."/>
            <person name="Meyers B.C."/>
            <person name="Michelmore R.W."/>
        </authorList>
    </citation>
    <scope>NUCLEOTIDE SEQUENCE [LARGE SCALE GENOMIC DNA]</scope>
    <source>
        <strain evidence="10">cv. Salinas</strain>
        <tissue evidence="9">Seedlings</tissue>
    </source>
</reference>
<dbReference type="Pfam" id="PF00225">
    <property type="entry name" value="Kinesin"/>
    <property type="match status" value="1"/>
</dbReference>
<keyword evidence="10" id="KW-1185">Reference proteome</keyword>
<dbReference type="GO" id="GO:0000278">
    <property type="term" value="P:mitotic cell cycle"/>
    <property type="evidence" value="ECO:0007669"/>
    <property type="project" value="UniProtKB-ARBA"/>
</dbReference>
<dbReference type="GO" id="GO:0033044">
    <property type="term" value="P:regulation of chromosome organization"/>
    <property type="evidence" value="ECO:0007669"/>
    <property type="project" value="UniProtKB-ARBA"/>
</dbReference>
<comment type="caution">
    <text evidence="9">The sequence shown here is derived from an EMBL/GenBank/DDBJ whole genome shotgun (WGS) entry which is preliminary data.</text>
</comment>
<dbReference type="PRINTS" id="PR00380">
    <property type="entry name" value="KINESINHEAVY"/>
</dbReference>
<keyword evidence="2 6" id="KW-0547">Nucleotide-binding</keyword>
<dbReference type="GO" id="GO:0007018">
    <property type="term" value="P:microtubule-based movement"/>
    <property type="evidence" value="ECO:0007669"/>
    <property type="project" value="InterPro"/>
</dbReference>